<dbReference type="SUPFAM" id="SSF47413">
    <property type="entry name" value="lambda repressor-like DNA-binding domains"/>
    <property type="match status" value="1"/>
</dbReference>
<keyword evidence="3" id="KW-0238">DNA-binding</keyword>
<dbReference type="PROSITE" id="PS00356">
    <property type="entry name" value="HTH_LACI_1"/>
    <property type="match status" value="1"/>
</dbReference>
<comment type="caution">
    <text evidence="6">The sequence shown here is derived from an EMBL/GenBank/DDBJ whole genome shotgun (WGS) entry which is preliminary data.</text>
</comment>
<dbReference type="Pfam" id="PF13377">
    <property type="entry name" value="Peripla_BP_3"/>
    <property type="match status" value="1"/>
</dbReference>
<evidence type="ECO:0000256" key="3">
    <source>
        <dbReference type="ARBA" id="ARBA00023125"/>
    </source>
</evidence>
<sequence>MVKMSDVAKLANVSTATVSRVLRFPETVKEETRLKVLKAIDDLEYQPNILARQLRRNETNTILVVVPNIMNTVFLGIIEGIEAEASKNNYKVLLGNTNNEVDNEYGLIDLLKQKQTDGMILFSARMERKRLLELCENHPVVLTMDYIDGLKIPSVSIDNISSSRKAVQHLISLGHTRIAHISGPFKYASSKDRYKGYEQAMLHNDLKIDSMLVQEGLFTFESGYNQMLKLLAMEHPPTAIFAANDEMAMGVIKAAKERGLNVPNDLAVVGFDNISFSSIFDPALTTIAQPVYKMGELSMRLLLDQIRGNSQMKSQYILESDLVIRESCGGRETS</sequence>
<dbReference type="CDD" id="cd01392">
    <property type="entry name" value="HTH_LacI"/>
    <property type="match status" value="1"/>
</dbReference>
<proteinExistence type="predicted"/>
<dbReference type="PANTHER" id="PTHR30146">
    <property type="entry name" value="LACI-RELATED TRANSCRIPTIONAL REPRESSOR"/>
    <property type="match status" value="1"/>
</dbReference>
<evidence type="ECO:0000256" key="2">
    <source>
        <dbReference type="ARBA" id="ARBA00023015"/>
    </source>
</evidence>
<dbReference type="RefSeq" id="WP_145580697.1">
    <property type="nucleotide sequence ID" value="NZ_CADEPK010000223.1"/>
</dbReference>
<organism evidence="6 7">
    <name type="scientific">Metabacillus niabensis</name>
    <dbReference type="NCBI Taxonomy" id="324854"/>
    <lineage>
        <taxon>Bacteria</taxon>
        <taxon>Bacillati</taxon>
        <taxon>Bacillota</taxon>
        <taxon>Bacilli</taxon>
        <taxon>Bacillales</taxon>
        <taxon>Bacillaceae</taxon>
        <taxon>Metabacillus</taxon>
    </lineage>
</organism>
<dbReference type="SMART" id="SM00354">
    <property type="entry name" value="HTH_LACI"/>
    <property type="match status" value="1"/>
</dbReference>
<dbReference type="InterPro" id="IPR046335">
    <property type="entry name" value="LacI/GalR-like_sensor"/>
</dbReference>
<dbReference type="PROSITE" id="PS50932">
    <property type="entry name" value="HTH_LACI_2"/>
    <property type="match status" value="1"/>
</dbReference>
<dbReference type="Pfam" id="PF00356">
    <property type="entry name" value="LacI"/>
    <property type="match status" value="1"/>
</dbReference>
<keyword evidence="2" id="KW-0805">Transcription regulation</keyword>
<evidence type="ECO:0000313" key="7">
    <source>
        <dbReference type="Proteomes" id="UP001232245"/>
    </source>
</evidence>
<dbReference type="InterPro" id="IPR028082">
    <property type="entry name" value="Peripla_BP_I"/>
</dbReference>
<dbReference type="EMBL" id="JAUSTZ010000001">
    <property type="protein sequence ID" value="MDQ0223927.1"/>
    <property type="molecule type" value="Genomic_DNA"/>
</dbReference>
<keyword evidence="4" id="KW-0804">Transcription</keyword>
<keyword evidence="7" id="KW-1185">Reference proteome</keyword>
<feature type="domain" description="HTH lacI-type" evidence="5">
    <location>
        <begin position="2"/>
        <end position="56"/>
    </location>
</feature>
<dbReference type="InterPro" id="IPR000843">
    <property type="entry name" value="HTH_LacI"/>
</dbReference>
<protein>
    <submittedName>
        <fullName evidence="6">LacI family repressor for deo operon, udp, cdd, tsx, nupC, and nupG</fullName>
    </submittedName>
</protein>
<evidence type="ECO:0000259" key="5">
    <source>
        <dbReference type="PROSITE" id="PS50932"/>
    </source>
</evidence>
<dbReference type="Gene3D" id="1.10.260.40">
    <property type="entry name" value="lambda repressor-like DNA-binding domains"/>
    <property type="match status" value="1"/>
</dbReference>
<evidence type="ECO:0000256" key="1">
    <source>
        <dbReference type="ARBA" id="ARBA00022491"/>
    </source>
</evidence>
<dbReference type="SUPFAM" id="SSF53822">
    <property type="entry name" value="Periplasmic binding protein-like I"/>
    <property type="match status" value="1"/>
</dbReference>
<dbReference type="CDD" id="cd06284">
    <property type="entry name" value="PBP1_LacI-like"/>
    <property type="match status" value="1"/>
</dbReference>
<dbReference type="InterPro" id="IPR010982">
    <property type="entry name" value="Lambda_DNA-bd_dom_sf"/>
</dbReference>
<dbReference type="Proteomes" id="UP001232245">
    <property type="component" value="Unassembled WGS sequence"/>
</dbReference>
<evidence type="ECO:0000256" key="4">
    <source>
        <dbReference type="ARBA" id="ARBA00023163"/>
    </source>
</evidence>
<gene>
    <name evidence="6" type="ORF">J2S02_000249</name>
</gene>
<dbReference type="PANTHER" id="PTHR30146:SF151">
    <property type="entry name" value="HTH-TYPE TRANSCRIPTIONAL REPRESSOR CYTR"/>
    <property type="match status" value="1"/>
</dbReference>
<keyword evidence="1" id="KW-0678">Repressor</keyword>
<accession>A0ABT9YWF6</accession>
<name>A0ABT9YWF6_9BACI</name>
<dbReference type="Gene3D" id="3.40.50.2300">
    <property type="match status" value="2"/>
</dbReference>
<reference evidence="6 7" key="1">
    <citation type="submission" date="2023-07" db="EMBL/GenBank/DDBJ databases">
        <title>Genomic Encyclopedia of Type Strains, Phase IV (KMG-IV): sequencing the most valuable type-strain genomes for metagenomic binning, comparative biology and taxonomic classification.</title>
        <authorList>
            <person name="Goeker M."/>
        </authorList>
    </citation>
    <scope>NUCLEOTIDE SEQUENCE [LARGE SCALE GENOMIC DNA]</scope>
    <source>
        <strain evidence="6 7">DSM 17723</strain>
    </source>
</reference>
<evidence type="ECO:0000313" key="6">
    <source>
        <dbReference type="EMBL" id="MDQ0223927.1"/>
    </source>
</evidence>